<keyword evidence="2" id="KW-0521">NADP</keyword>
<dbReference type="Gene3D" id="3.40.50.720">
    <property type="entry name" value="NAD(P)-binding Rossmann-like Domain"/>
    <property type="match status" value="1"/>
</dbReference>
<proteinExistence type="inferred from homology"/>
<dbReference type="InterPro" id="IPR036291">
    <property type="entry name" value="NAD(P)-bd_dom_sf"/>
</dbReference>
<comment type="function">
    <text evidence="2">Catalyzes the reduction of dTDP-6-deoxy-L-lyxo-4-hexulose to yield dTDP-L-rhamnose.</text>
</comment>
<gene>
    <name evidence="4" type="primary">rfbD</name>
    <name evidence="4" type="ORF">GCM10020366_51150</name>
</gene>
<dbReference type="PANTHER" id="PTHR10491">
    <property type="entry name" value="DTDP-4-DEHYDRORHAMNOSE REDUCTASE"/>
    <property type="match status" value="1"/>
</dbReference>
<dbReference type="Pfam" id="PF04321">
    <property type="entry name" value="RmlD_sub_bind"/>
    <property type="match status" value="1"/>
</dbReference>
<dbReference type="PANTHER" id="PTHR10491:SF4">
    <property type="entry name" value="METHIONINE ADENOSYLTRANSFERASE 2 SUBUNIT BETA"/>
    <property type="match status" value="1"/>
</dbReference>
<dbReference type="SUPFAM" id="SSF51735">
    <property type="entry name" value="NAD(P)-binding Rossmann-fold domains"/>
    <property type="match status" value="1"/>
</dbReference>
<name>A0ABP6RXB6_9PSEU</name>
<comment type="caution">
    <text evidence="4">The sequence shown here is derived from an EMBL/GenBank/DDBJ whole genome shotgun (WGS) entry which is preliminary data.</text>
</comment>
<feature type="domain" description="RmlD-like substrate binding" evidence="3">
    <location>
        <begin position="17"/>
        <end position="306"/>
    </location>
</feature>
<dbReference type="RefSeq" id="WP_344929936.1">
    <property type="nucleotide sequence ID" value="NZ_BAAAYK010000038.1"/>
</dbReference>
<protein>
    <recommendedName>
        <fullName evidence="2">dTDP-4-dehydrorhamnose reductase</fullName>
        <ecNumber evidence="2">1.1.1.133</ecNumber>
    </recommendedName>
</protein>
<keyword evidence="5" id="KW-1185">Reference proteome</keyword>
<dbReference type="InterPro" id="IPR005913">
    <property type="entry name" value="dTDP_dehydrorham_reduct"/>
</dbReference>
<keyword evidence="2" id="KW-0560">Oxidoreductase</keyword>
<dbReference type="InterPro" id="IPR029903">
    <property type="entry name" value="RmlD-like-bd"/>
</dbReference>
<reference evidence="5" key="1">
    <citation type="journal article" date="2019" name="Int. J. Syst. Evol. Microbiol.">
        <title>The Global Catalogue of Microorganisms (GCM) 10K type strain sequencing project: providing services to taxonomists for standard genome sequencing and annotation.</title>
        <authorList>
            <consortium name="The Broad Institute Genomics Platform"/>
            <consortium name="The Broad Institute Genome Sequencing Center for Infectious Disease"/>
            <person name="Wu L."/>
            <person name="Ma J."/>
        </authorList>
    </citation>
    <scope>NUCLEOTIDE SEQUENCE [LARGE SCALE GENOMIC DNA]</scope>
    <source>
        <strain evidence="5">JCM 9687</strain>
    </source>
</reference>
<dbReference type="Gene3D" id="3.90.25.10">
    <property type="entry name" value="UDP-galactose 4-epimerase, domain 1"/>
    <property type="match status" value="1"/>
</dbReference>
<comment type="similarity">
    <text evidence="1 2">Belongs to the dTDP-4-dehydrorhamnose reductase family.</text>
</comment>
<accession>A0ABP6RXB6</accession>
<evidence type="ECO:0000313" key="4">
    <source>
        <dbReference type="EMBL" id="GAA3362594.1"/>
    </source>
</evidence>
<dbReference type="Proteomes" id="UP001500483">
    <property type="component" value="Unassembled WGS sequence"/>
</dbReference>
<evidence type="ECO:0000259" key="3">
    <source>
        <dbReference type="Pfam" id="PF04321"/>
    </source>
</evidence>
<dbReference type="CDD" id="cd05254">
    <property type="entry name" value="dTDP_HR_like_SDR_e"/>
    <property type="match status" value="1"/>
</dbReference>
<evidence type="ECO:0000256" key="2">
    <source>
        <dbReference type="RuleBase" id="RU364082"/>
    </source>
</evidence>
<organism evidence="4 5">
    <name type="scientific">Saccharopolyspora gregorii</name>
    <dbReference type="NCBI Taxonomy" id="33914"/>
    <lineage>
        <taxon>Bacteria</taxon>
        <taxon>Bacillati</taxon>
        <taxon>Actinomycetota</taxon>
        <taxon>Actinomycetes</taxon>
        <taxon>Pseudonocardiales</taxon>
        <taxon>Pseudonocardiaceae</taxon>
        <taxon>Saccharopolyspora</taxon>
    </lineage>
</organism>
<dbReference type="EMBL" id="BAAAYK010000038">
    <property type="protein sequence ID" value="GAA3362594.1"/>
    <property type="molecule type" value="Genomic_DNA"/>
</dbReference>
<evidence type="ECO:0000256" key="1">
    <source>
        <dbReference type="ARBA" id="ARBA00010944"/>
    </source>
</evidence>
<evidence type="ECO:0000313" key="5">
    <source>
        <dbReference type="Proteomes" id="UP001500483"/>
    </source>
</evidence>
<dbReference type="EC" id="1.1.1.133" evidence="2"/>
<comment type="pathway">
    <text evidence="2">Carbohydrate biosynthesis; dTDP-L-rhamnose biosynthesis.</text>
</comment>
<dbReference type="NCBIfam" id="TIGR01214">
    <property type="entry name" value="rmlD"/>
    <property type="match status" value="1"/>
</dbReference>
<sequence length="316" mass="33413">MTEREAGPITGPDEIALLVPGGRGQLGRELHRRAQGRLGLVHAPGSGELDVRDEQDVTDAVDSFAETARDNNLRPVVVNAAAHTAVDAAEGEPERAAAINEAGAAALARACAVRRVPLVHLSTDYVFDGTADVPYEPSDETGPRTAYGRTKLAGERAVLAAADRAWVVRTSWVYGAGGGNFVKTMVRLAGERERVTVVDDQVGGPTWTGDLAAGLLELAGLLVERRDPADRVLHCTNSGRASWYEFARAVFAEIGADPDRVLPCATADFPRPAPRPAYSVLSPRAWNAAGLSPLRDWRSALAAALEVDGAALRGEG</sequence>